<dbReference type="GO" id="GO:0022857">
    <property type="term" value="F:transmembrane transporter activity"/>
    <property type="evidence" value="ECO:0007669"/>
    <property type="project" value="InterPro"/>
</dbReference>
<feature type="transmembrane region" description="Helical" evidence="6">
    <location>
        <begin position="85"/>
        <end position="106"/>
    </location>
</feature>
<feature type="transmembrane region" description="Helical" evidence="6">
    <location>
        <begin position="144"/>
        <end position="162"/>
    </location>
</feature>
<keyword evidence="5 6" id="KW-0472">Membrane</keyword>
<comment type="caution">
    <text evidence="8">The sequence shown here is derived from an EMBL/GenBank/DDBJ whole genome shotgun (WGS) entry which is preliminary data.</text>
</comment>
<evidence type="ECO:0000256" key="4">
    <source>
        <dbReference type="ARBA" id="ARBA00022989"/>
    </source>
</evidence>
<feature type="domain" description="Major facilitator superfamily (MFS) profile" evidence="7">
    <location>
        <begin position="19"/>
        <end position="400"/>
    </location>
</feature>
<evidence type="ECO:0000313" key="8">
    <source>
        <dbReference type="EMBL" id="TDO97954.1"/>
    </source>
</evidence>
<dbReference type="InterPro" id="IPR011701">
    <property type="entry name" value="MFS"/>
</dbReference>
<evidence type="ECO:0000256" key="3">
    <source>
        <dbReference type="ARBA" id="ARBA00022692"/>
    </source>
</evidence>
<dbReference type="PANTHER" id="PTHR43124:SF3">
    <property type="entry name" value="CHLORAMPHENICOL EFFLUX PUMP RV0191"/>
    <property type="match status" value="1"/>
</dbReference>
<dbReference type="GO" id="GO:0005886">
    <property type="term" value="C:plasma membrane"/>
    <property type="evidence" value="ECO:0007669"/>
    <property type="project" value="UniProtKB-SubCell"/>
</dbReference>
<dbReference type="AlphaFoldDB" id="A0A4R6M980"/>
<evidence type="ECO:0000256" key="1">
    <source>
        <dbReference type="ARBA" id="ARBA00004651"/>
    </source>
</evidence>
<keyword evidence="3 6" id="KW-0812">Transmembrane</keyword>
<evidence type="ECO:0000313" key="9">
    <source>
        <dbReference type="Proteomes" id="UP000294656"/>
    </source>
</evidence>
<keyword evidence="2" id="KW-1003">Cell membrane</keyword>
<feature type="transmembrane region" description="Helical" evidence="6">
    <location>
        <begin position="224"/>
        <end position="245"/>
    </location>
</feature>
<organism evidence="8 9">
    <name type="scientific">Marinomonas balearica</name>
    <dbReference type="NCBI Taxonomy" id="491947"/>
    <lineage>
        <taxon>Bacteria</taxon>
        <taxon>Pseudomonadati</taxon>
        <taxon>Pseudomonadota</taxon>
        <taxon>Gammaproteobacteria</taxon>
        <taxon>Oceanospirillales</taxon>
        <taxon>Oceanospirillaceae</taxon>
        <taxon>Marinomonas</taxon>
    </lineage>
</organism>
<keyword evidence="9" id="KW-1185">Reference proteome</keyword>
<dbReference type="PANTHER" id="PTHR43124">
    <property type="entry name" value="PURINE EFFLUX PUMP PBUE"/>
    <property type="match status" value="1"/>
</dbReference>
<dbReference type="InterPro" id="IPR050189">
    <property type="entry name" value="MFS_Efflux_Transporters"/>
</dbReference>
<gene>
    <name evidence="8" type="ORF">DFP79_1586</name>
</gene>
<dbReference type="InterPro" id="IPR036259">
    <property type="entry name" value="MFS_trans_sf"/>
</dbReference>
<dbReference type="OrthoDB" id="6095882at2"/>
<feature type="transmembrane region" description="Helical" evidence="6">
    <location>
        <begin position="310"/>
        <end position="333"/>
    </location>
</feature>
<dbReference type="EMBL" id="SNXC01000011">
    <property type="protein sequence ID" value="TDO97954.1"/>
    <property type="molecule type" value="Genomic_DNA"/>
</dbReference>
<protein>
    <submittedName>
        <fullName evidence="8">Putative MFS family arabinose efflux permease</fullName>
    </submittedName>
</protein>
<dbReference type="PROSITE" id="PS50850">
    <property type="entry name" value="MFS"/>
    <property type="match status" value="1"/>
</dbReference>
<reference evidence="8 9" key="1">
    <citation type="submission" date="2019-03" db="EMBL/GenBank/DDBJ databases">
        <title>Genomic Encyclopedia of Type Strains, Phase III (KMG-III): the genomes of soil and plant-associated and newly described type strains.</title>
        <authorList>
            <person name="Whitman W."/>
        </authorList>
    </citation>
    <scope>NUCLEOTIDE SEQUENCE [LARGE SCALE GENOMIC DNA]</scope>
    <source>
        <strain evidence="8 9">CECT 7378</strain>
    </source>
</reference>
<evidence type="ECO:0000256" key="2">
    <source>
        <dbReference type="ARBA" id="ARBA00022475"/>
    </source>
</evidence>
<dbReference type="Gene3D" id="1.20.1250.20">
    <property type="entry name" value="MFS general substrate transporter like domains"/>
    <property type="match status" value="1"/>
</dbReference>
<evidence type="ECO:0000256" key="6">
    <source>
        <dbReference type="SAM" id="Phobius"/>
    </source>
</evidence>
<name>A0A4R6M980_9GAMM</name>
<keyword evidence="4 6" id="KW-1133">Transmembrane helix</keyword>
<proteinExistence type="predicted"/>
<evidence type="ECO:0000256" key="5">
    <source>
        <dbReference type="ARBA" id="ARBA00023136"/>
    </source>
</evidence>
<feature type="transmembrane region" description="Helical" evidence="6">
    <location>
        <begin position="118"/>
        <end position="137"/>
    </location>
</feature>
<comment type="subcellular location">
    <subcellularLocation>
        <location evidence="1">Cell membrane</location>
        <topology evidence="1">Multi-pass membrane protein</topology>
    </subcellularLocation>
</comment>
<dbReference type="InterPro" id="IPR020846">
    <property type="entry name" value="MFS_dom"/>
</dbReference>
<accession>A0A4R6M980</accession>
<feature type="transmembrane region" description="Helical" evidence="6">
    <location>
        <begin position="54"/>
        <end position="78"/>
    </location>
</feature>
<evidence type="ECO:0000259" key="7">
    <source>
        <dbReference type="PROSITE" id="PS50850"/>
    </source>
</evidence>
<feature type="transmembrane region" description="Helical" evidence="6">
    <location>
        <begin position="288"/>
        <end position="304"/>
    </location>
</feature>
<feature type="transmembrane region" description="Helical" evidence="6">
    <location>
        <begin position="260"/>
        <end position="281"/>
    </location>
</feature>
<feature type="transmembrane region" description="Helical" evidence="6">
    <location>
        <begin position="174"/>
        <end position="193"/>
    </location>
</feature>
<dbReference type="Proteomes" id="UP000294656">
    <property type="component" value="Unassembled WGS sequence"/>
</dbReference>
<feature type="transmembrane region" description="Helical" evidence="6">
    <location>
        <begin position="372"/>
        <end position="395"/>
    </location>
</feature>
<dbReference type="Pfam" id="PF07690">
    <property type="entry name" value="MFS_1"/>
    <property type="match status" value="1"/>
</dbReference>
<sequence>MTSSVKQTMTHQQSTSWLAVVLIWLSGVSAAMQFSKFSISYNQLLEHYQVGPTLGGVSLSIVGVIGLIFGVTAGIFANKIGYFKVLIGALLIGALLSFSQSLLPSFEWILISRLLEGFSQLGVVVAAPTIIAILSAPQHKSITMGLWGTFFGVAFAISGWIGNDILERYSLAGLYLSHAVFISSMALILVLILDKNESRYRSTISVNNEPYFTKLWAIYRNPRTLLPSVVFLFYTCTLVSILTYVPNFIEDKQIRATMQIVLPLISTCGTFLAGAIAQYWLTPQRVALVAYIGLGIGATLLQLFSSDQTLLCIIFCFIVLCAGLVPGAALSMIPKLARNSYEQGNGYGLIAQLGNLGATMGPPLYATVIAAFGINGLVTVVLCVCFLGSVASLLATRVKPDPLS</sequence>
<dbReference type="SUPFAM" id="SSF103473">
    <property type="entry name" value="MFS general substrate transporter"/>
    <property type="match status" value="1"/>
</dbReference>
<dbReference type="RefSeq" id="WP_133503371.1">
    <property type="nucleotide sequence ID" value="NZ_SNXC01000011.1"/>
</dbReference>